<keyword evidence="3" id="KW-0732">Signal</keyword>
<dbReference type="KEGG" id="shun:DWB77_05062"/>
<dbReference type="Proteomes" id="UP000271554">
    <property type="component" value="Chromosome"/>
</dbReference>
<dbReference type="GO" id="GO:0005975">
    <property type="term" value="P:carbohydrate metabolic process"/>
    <property type="evidence" value="ECO:0007669"/>
    <property type="project" value="UniProtKB-ARBA"/>
</dbReference>
<dbReference type="OrthoDB" id="4309012at2"/>
<feature type="compositionally biased region" description="Pro residues" evidence="1">
    <location>
        <begin position="214"/>
        <end position="223"/>
    </location>
</feature>
<dbReference type="InterPro" id="IPR013783">
    <property type="entry name" value="Ig-like_fold"/>
</dbReference>
<accession>A0A387HHE4</accession>
<feature type="compositionally biased region" description="Low complexity" evidence="1">
    <location>
        <begin position="197"/>
        <end position="213"/>
    </location>
</feature>
<keyword evidence="5" id="KW-1185">Reference proteome</keyword>
<dbReference type="AlphaFoldDB" id="A0A387HHE4"/>
<evidence type="ECO:0008006" key="6">
    <source>
        <dbReference type="Google" id="ProtNLM"/>
    </source>
</evidence>
<feature type="transmembrane region" description="Helical" evidence="2">
    <location>
        <begin position="232"/>
        <end position="253"/>
    </location>
</feature>
<keyword evidence="2" id="KW-1133">Transmembrane helix</keyword>
<dbReference type="Gene3D" id="2.60.40.10">
    <property type="entry name" value="Immunoglobulins"/>
    <property type="match status" value="1"/>
</dbReference>
<feature type="signal peptide" evidence="3">
    <location>
        <begin position="1"/>
        <end position="30"/>
    </location>
</feature>
<feature type="chain" id="PRO_5017340893" description="Gram-positive cocci surface proteins LPxTG domain-containing protein" evidence="3">
    <location>
        <begin position="31"/>
        <end position="263"/>
    </location>
</feature>
<evidence type="ECO:0000313" key="5">
    <source>
        <dbReference type="Proteomes" id="UP000271554"/>
    </source>
</evidence>
<organism evidence="4 5">
    <name type="scientific">Streptomyces hundungensis</name>
    <dbReference type="NCBI Taxonomy" id="1077946"/>
    <lineage>
        <taxon>Bacteria</taxon>
        <taxon>Bacillati</taxon>
        <taxon>Actinomycetota</taxon>
        <taxon>Actinomycetes</taxon>
        <taxon>Kitasatosporales</taxon>
        <taxon>Streptomycetaceae</taxon>
        <taxon>Streptomyces</taxon>
    </lineage>
</organism>
<gene>
    <name evidence="4" type="ORF">DWB77_05062</name>
</gene>
<dbReference type="NCBIfam" id="TIGR01167">
    <property type="entry name" value="LPXTG_anchor"/>
    <property type="match status" value="1"/>
</dbReference>
<reference evidence="4 5" key="1">
    <citation type="submission" date="2018-10" db="EMBL/GenBank/DDBJ databases">
        <title>Relationship between Morphology and Antimicrobial Activity in Streptomyces.</title>
        <authorList>
            <person name="Kang H.J."/>
            <person name="Kim S.B."/>
        </authorList>
    </citation>
    <scope>NUCLEOTIDE SEQUENCE [LARGE SCALE GENOMIC DNA]</scope>
    <source>
        <strain evidence="4 5">BH38</strain>
    </source>
</reference>
<protein>
    <recommendedName>
        <fullName evidence="6">Gram-positive cocci surface proteins LPxTG domain-containing protein</fullName>
    </recommendedName>
</protein>
<evidence type="ECO:0000256" key="2">
    <source>
        <dbReference type="SAM" id="Phobius"/>
    </source>
</evidence>
<feature type="region of interest" description="Disordered" evidence="1">
    <location>
        <begin position="165"/>
        <end position="227"/>
    </location>
</feature>
<dbReference type="RefSeq" id="WP_120723387.1">
    <property type="nucleotide sequence ID" value="NZ_CP032698.1"/>
</dbReference>
<evidence type="ECO:0000256" key="1">
    <source>
        <dbReference type="SAM" id="MobiDB-lite"/>
    </source>
</evidence>
<evidence type="ECO:0000256" key="3">
    <source>
        <dbReference type="SAM" id="SignalP"/>
    </source>
</evidence>
<evidence type="ECO:0000313" key="4">
    <source>
        <dbReference type="EMBL" id="AYG82874.1"/>
    </source>
</evidence>
<dbReference type="EMBL" id="CP032698">
    <property type="protein sequence ID" value="AYG82874.1"/>
    <property type="molecule type" value="Genomic_DNA"/>
</dbReference>
<keyword evidence="2" id="KW-0812">Transmembrane</keyword>
<name>A0A387HHE4_9ACTN</name>
<keyword evidence="2" id="KW-0472">Membrane</keyword>
<sequence length="263" mass="26414">MRVRKTKGSQFASAFAALLMVSFGAGTALAAGPTPGSSQGGTPGPSAPAGLKISTELPSTIRVNNATHRTTFTATVANHGSRATGPVTLTVLGLGGMKITGVRGCAPLPSGKRPPVTNSGFGCAIPDLAPGQSRSYTVSATYDLTKTGKICLPVTEGKSDKVLWQQGPVPFGTTRPTPNAPDTPLLLGTDNVPAAPPSGTASPSPSASAKSPAPSSPSAPPQLPKTGVSDGVLPLTAAGILFLFAGGAGLWWTTRSRRRTVGH</sequence>
<proteinExistence type="predicted"/>